<dbReference type="OrthoDB" id="1044435at2759"/>
<comment type="function">
    <text evidence="1">Putative gamma-glutamylcyclotransferase.</text>
</comment>
<dbReference type="PANTHER" id="PTHR31544:SF2">
    <property type="entry name" value="AIG2-LIKE PROTEIN D"/>
    <property type="match status" value="1"/>
</dbReference>
<dbReference type="InterPro" id="IPR009288">
    <property type="entry name" value="AIG2-like_dom"/>
</dbReference>
<dbReference type="Pfam" id="PF06094">
    <property type="entry name" value="GGACT"/>
    <property type="match status" value="1"/>
</dbReference>
<sequence length="194" mass="21567">MAPPPAGAPAAAAVGGAHSVFVYGSLMADEVVSAIIKRVPPSSAALLPNYHRFSIKDRIYPAILPVESKKVAGKVIMGITDAELHILDEFEDVEYVRTRVEILSTDSSETILADTYVWADAEDPHIYGEWDFEEWKKLHMKDFLAMTLGFMHGLEQPESKSRVETYQSFMQAIEQPETRTQLLTDIQGDLNNGL</sequence>
<proteinExistence type="inferred from homology"/>
<dbReference type="EMBL" id="JAAALK010000080">
    <property type="protein sequence ID" value="KAG8095263.1"/>
    <property type="molecule type" value="Genomic_DNA"/>
</dbReference>
<dbReference type="GO" id="GO:0016740">
    <property type="term" value="F:transferase activity"/>
    <property type="evidence" value="ECO:0007669"/>
    <property type="project" value="UniProtKB-KW"/>
</dbReference>
<name>A0A8J6BZI0_ZIZPA</name>
<keyword evidence="3" id="KW-0808">Transferase</keyword>
<dbReference type="Proteomes" id="UP000729402">
    <property type="component" value="Unassembled WGS sequence"/>
</dbReference>
<feature type="domain" description="Gamma-glutamylcyclotransferase AIG2-like" evidence="5">
    <location>
        <begin position="20"/>
        <end position="131"/>
    </location>
</feature>
<evidence type="ECO:0000313" key="6">
    <source>
        <dbReference type="EMBL" id="KAG8095263.1"/>
    </source>
</evidence>
<dbReference type="AlphaFoldDB" id="A0A8J6BZI0"/>
<evidence type="ECO:0000256" key="3">
    <source>
        <dbReference type="ARBA" id="ARBA00022679"/>
    </source>
</evidence>
<evidence type="ECO:0000313" key="7">
    <source>
        <dbReference type="Proteomes" id="UP000729402"/>
    </source>
</evidence>
<protein>
    <recommendedName>
        <fullName evidence="4">Putative gamma-glutamylcyclotransferase</fullName>
    </recommendedName>
</protein>
<dbReference type="InterPro" id="IPR045038">
    <property type="entry name" value="AIG2-like"/>
</dbReference>
<keyword evidence="7" id="KW-1185">Reference proteome</keyword>
<evidence type="ECO:0000256" key="2">
    <source>
        <dbReference type="ARBA" id="ARBA00008861"/>
    </source>
</evidence>
<organism evidence="6 7">
    <name type="scientific">Zizania palustris</name>
    <name type="common">Northern wild rice</name>
    <dbReference type="NCBI Taxonomy" id="103762"/>
    <lineage>
        <taxon>Eukaryota</taxon>
        <taxon>Viridiplantae</taxon>
        <taxon>Streptophyta</taxon>
        <taxon>Embryophyta</taxon>
        <taxon>Tracheophyta</taxon>
        <taxon>Spermatophyta</taxon>
        <taxon>Magnoliopsida</taxon>
        <taxon>Liliopsida</taxon>
        <taxon>Poales</taxon>
        <taxon>Poaceae</taxon>
        <taxon>BOP clade</taxon>
        <taxon>Oryzoideae</taxon>
        <taxon>Oryzeae</taxon>
        <taxon>Zizaniinae</taxon>
        <taxon>Zizania</taxon>
    </lineage>
</organism>
<comment type="similarity">
    <text evidence="2">Belongs to the gamma-glutamylcyclotransferase family.</text>
</comment>
<reference evidence="6" key="2">
    <citation type="submission" date="2021-02" db="EMBL/GenBank/DDBJ databases">
        <authorList>
            <person name="Kimball J.A."/>
            <person name="Haas M.W."/>
            <person name="Macchietto M."/>
            <person name="Kono T."/>
            <person name="Duquette J."/>
            <person name="Shao M."/>
        </authorList>
    </citation>
    <scope>NUCLEOTIDE SEQUENCE</scope>
    <source>
        <tissue evidence="6">Fresh leaf tissue</tissue>
    </source>
</reference>
<dbReference type="PANTHER" id="PTHR31544">
    <property type="entry name" value="AIG2-LIKE PROTEIN D"/>
    <property type="match status" value="1"/>
</dbReference>
<dbReference type="CDD" id="cd06661">
    <property type="entry name" value="GGCT_like"/>
    <property type="match status" value="1"/>
</dbReference>
<accession>A0A8J6BZI0</accession>
<reference evidence="6" key="1">
    <citation type="journal article" date="2021" name="bioRxiv">
        <title>Whole Genome Assembly and Annotation of Northern Wild Rice, Zizania palustris L., Supports a Whole Genome Duplication in the Zizania Genus.</title>
        <authorList>
            <person name="Haas M."/>
            <person name="Kono T."/>
            <person name="Macchietto M."/>
            <person name="Millas R."/>
            <person name="McGilp L."/>
            <person name="Shao M."/>
            <person name="Duquette J."/>
            <person name="Hirsch C.N."/>
            <person name="Kimball J."/>
        </authorList>
    </citation>
    <scope>NUCLEOTIDE SEQUENCE</scope>
    <source>
        <tissue evidence="6">Fresh leaf tissue</tissue>
    </source>
</reference>
<dbReference type="InterPro" id="IPR013024">
    <property type="entry name" value="GGCT-like"/>
</dbReference>
<evidence type="ECO:0000256" key="4">
    <source>
        <dbReference type="ARBA" id="ARBA00030602"/>
    </source>
</evidence>
<evidence type="ECO:0000259" key="5">
    <source>
        <dbReference type="Pfam" id="PF06094"/>
    </source>
</evidence>
<evidence type="ECO:0000256" key="1">
    <source>
        <dbReference type="ARBA" id="ARBA00002782"/>
    </source>
</evidence>
<gene>
    <name evidence="6" type="ORF">GUJ93_ZPchr0012g20869</name>
</gene>
<comment type="caution">
    <text evidence="6">The sequence shown here is derived from an EMBL/GenBank/DDBJ whole genome shotgun (WGS) entry which is preliminary data.</text>
</comment>